<evidence type="ECO:0000256" key="7">
    <source>
        <dbReference type="ARBA" id="ARBA00023242"/>
    </source>
</evidence>
<dbReference type="PANTHER" id="PTHR23068:SF31">
    <property type="entry name" value="SAM-DEPENDENT MTASE DRM-TYPE DOMAIN-CONTAINING PROTEIN"/>
    <property type="match status" value="1"/>
</dbReference>
<evidence type="ECO:0000256" key="2">
    <source>
        <dbReference type="ARBA" id="ARBA00022603"/>
    </source>
</evidence>
<feature type="region of interest" description="Disordered" evidence="8">
    <location>
        <begin position="251"/>
        <end position="279"/>
    </location>
</feature>
<accession>A0AAD8TV18</accession>
<name>A0AAD8TV18_LOLMU</name>
<keyword evidence="5" id="KW-0677">Repeat</keyword>
<dbReference type="GO" id="GO:0003677">
    <property type="term" value="F:DNA binding"/>
    <property type="evidence" value="ECO:0007669"/>
    <property type="project" value="UniProtKB-KW"/>
</dbReference>
<comment type="subcellular location">
    <subcellularLocation>
        <location evidence="1">Nucleus</location>
    </subcellularLocation>
</comment>
<evidence type="ECO:0000259" key="9">
    <source>
        <dbReference type="PROSITE" id="PS51680"/>
    </source>
</evidence>
<organism evidence="10 11">
    <name type="scientific">Lolium multiflorum</name>
    <name type="common">Italian ryegrass</name>
    <name type="synonym">Lolium perenne subsp. multiflorum</name>
    <dbReference type="NCBI Taxonomy" id="4521"/>
    <lineage>
        <taxon>Eukaryota</taxon>
        <taxon>Viridiplantae</taxon>
        <taxon>Streptophyta</taxon>
        <taxon>Embryophyta</taxon>
        <taxon>Tracheophyta</taxon>
        <taxon>Spermatophyta</taxon>
        <taxon>Magnoliopsida</taxon>
        <taxon>Liliopsida</taxon>
        <taxon>Poales</taxon>
        <taxon>Poaceae</taxon>
        <taxon>BOP clade</taxon>
        <taxon>Pooideae</taxon>
        <taxon>Poodae</taxon>
        <taxon>Poeae</taxon>
        <taxon>Poeae Chloroplast Group 2 (Poeae type)</taxon>
        <taxon>Loliodinae</taxon>
        <taxon>Loliinae</taxon>
        <taxon>Lolium</taxon>
    </lineage>
</organism>
<reference evidence="10" key="1">
    <citation type="submission" date="2023-07" db="EMBL/GenBank/DDBJ databases">
        <title>A chromosome-level genome assembly of Lolium multiflorum.</title>
        <authorList>
            <person name="Chen Y."/>
            <person name="Copetti D."/>
            <person name="Kolliker R."/>
            <person name="Studer B."/>
        </authorList>
    </citation>
    <scope>NUCLEOTIDE SEQUENCE</scope>
    <source>
        <strain evidence="10">02402/16</strain>
        <tissue evidence="10">Leaf</tissue>
    </source>
</reference>
<dbReference type="GO" id="GO:0032259">
    <property type="term" value="P:methylation"/>
    <property type="evidence" value="ECO:0007669"/>
    <property type="project" value="UniProtKB-KW"/>
</dbReference>
<evidence type="ECO:0000256" key="1">
    <source>
        <dbReference type="ARBA" id="ARBA00004123"/>
    </source>
</evidence>
<dbReference type="EMBL" id="JAUUTY010000001">
    <property type="protein sequence ID" value="KAK1692610.1"/>
    <property type="molecule type" value="Genomic_DNA"/>
</dbReference>
<evidence type="ECO:0000256" key="3">
    <source>
        <dbReference type="ARBA" id="ARBA00022679"/>
    </source>
</evidence>
<feature type="region of interest" description="Disordered" evidence="8">
    <location>
        <begin position="84"/>
        <end position="126"/>
    </location>
</feature>
<gene>
    <name evidence="10" type="ORF">QYE76_009307</name>
</gene>
<keyword evidence="11" id="KW-1185">Reference proteome</keyword>
<dbReference type="GO" id="GO:0008168">
    <property type="term" value="F:methyltransferase activity"/>
    <property type="evidence" value="ECO:0007669"/>
    <property type="project" value="UniProtKB-KW"/>
</dbReference>
<comment type="caution">
    <text evidence="10">The sequence shown here is derived from an EMBL/GenBank/DDBJ whole genome shotgun (WGS) entry which is preliminary data.</text>
</comment>
<keyword evidence="6" id="KW-0238">DNA-binding</keyword>
<dbReference type="PROSITE" id="PS51680">
    <property type="entry name" value="SAM_MT_DRM"/>
    <property type="match status" value="1"/>
</dbReference>
<dbReference type="AlphaFoldDB" id="A0AAD8TV18"/>
<dbReference type="InterPro" id="IPR029063">
    <property type="entry name" value="SAM-dependent_MTases_sf"/>
</dbReference>
<dbReference type="Proteomes" id="UP001231189">
    <property type="component" value="Unassembled WGS sequence"/>
</dbReference>
<keyword evidence="2" id="KW-0489">Methyltransferase</keyword>
<feature type="domain" description="SAM-dependent MTase DRM-type" evidence="9">
    <location>
        <begin position="334"/>
        <end position="660"/>
    </location>
</feature>
<dbReference type="Gene3D" id="3.40.50.150">
    <property type="entry name" value="Vaccinia Virus protein VP39"/>
    <property type="match status" value="1"/>
</dbReference>
<dbReference type="InterPro" id="IPR030380">
    <property type="entry name" value="SAM_MeTfrase_DRM"/>
</dbReference>
<sequence>MVKIEDFDEDGAVSARAGVLRNAGVDPQPDLTHASVKLEEGQPSSSSNNLRSQFIGMGFSPMMVDKMIQKHGDHDSNTILESLLSHPSSQNSGSESSSSLGSLFDSDNEETVSPLLSRGEANQDIKPELDSFSERSSYLLSIMNFSQEEVDMAFNQLGEKAPLDQLVDLIVTAQGAGFSGGKENGHATNEEMVESLYGEMDKIVSLLRMGFTEEEVSLAIDNFGQEAPVQELADSIFARRIASTIEQKQVKTEPEFLGETETEYSTSHQRLNYYDDDDDDKKRVKKAKHVLGDDRGASTSRAVRQPSLTPWSSDRFGSYSDGSMKEEVHEVASGSRANIRGDLAKPPYFLYGNVIDITKDTWHKLSGFLLCVQPEIVNTQLFSALSRKEGYIHNLPTERRRVLKSPGTIEEALSFTRKFWPSWDKRKKIYGVNLELAGTEKICGELERMIRDSRGNLSEEKQARIIHQCKMANLIWTGQDRLSPLQPDQLERILGYPSNHTSLPNLNPQDRIAAMTYAFQTDTIAHLLSVLKNMYPDGLRVLSIYTGVGGAEVALHRLGIRLKCVVSVEESDVNRKILKRWWARTEQAGELKQLDSIKKLKTDLLEELMDKFGAFDLVVGGTYSSCRGGTTVSANMGMDSGQFFEYVRVVQRVRSMHGLN</sequence>
<protein>
    <recommendedName>
        <fullName evidence="9">SAM-dependent MTase DRM-type domain-containing protein</fullName>
    </recommendedName>
</protein>
<dbReference type="PANTHER" id="PTHR23068">
    <property type="entry name" value="DNA CYTOSINE-5- -METHYLTRANSFERASE 3-RELATED"/>
    <property type="match status" value="1"/>
</dbReference>
<dbReference type="SUPFAM" id="SSF53335">
    <property type="entry name" value="S-adenosyl-L-methionine-dependent methyltransferases"/>
    <property type="match status" value="2"/>
</dbReference>
<evidence type="ECO:0000313" key="11">
    <source>
        <dbReference type="Proteomes" id="UP001231189"/>
    </source>
</evidence>
<feature type="compositionally biased region" description="Low complexity" evidence="8">
    <location>
        <begin position="85"/>
        <end position="105"/>
    </location>
</feature>
<dbReference type="GO" id="GO:0005634">
    <property type="term" value="C:nucleus"/>
    <property type="evidence" value="ECO:0007669"/>
    <property type="project" value="UniProtKB-SubCell"/>
</dbReference>
<evidence type="ECO:0000313" key="10">
    <source>
        <dbReference type="EMBL" id="KAK1692610.1"/>
    </source>
</evidence>
<proteinExistence type="predicted"/>
<evidence type="ECO:0000256" key="4">
    <source>
        <dbReference type="ARBA" id="ARBA00022691"/>
    </source>
</evidence>
<evidence type="ECO:0000256" key="6">
    <source>
        <dbReference type="ARBA" id="ARBA00023125"/>
    </source>
</evidence>
<dbReference type="InterPro" id="IPR050390">
    <property type="entry name" value="C5-Methyltransferase"/>
</dbReference>
<keyword evidence="4" id="KW-0949">S-adenosyl-L-methionine</keyword>
<evidence type="ECO:0000256" key="8">
    <source>
        <dbReference type="SAM" id="MobiDB-lite"/>
    </source>
</evidence>
<evidence type="ECO:0000256" key="5">
    <source>
        <dbReference type="ARBA" id="ARBA00022737"/>
    </source>
</evidence>
<keyword evidence="7" id="KW-0539">Nucleus</keyword>
<keyword evidence="3" id="KW-0808">Transferase</keyword>